<keyword evidence="3" id="KW-1185">Reference proteome</keyword>
<feature type="region of interest" description="Disordered" evidence="1">
    <location>
        <begin position="614"/>
        <end position="638"/>
    </location>
</feature>
<dbReference type="Proteomes" id="UP000604825">
    <property type="component" value="Unassembled WGS sequence"/>
</dbReference>
<dbReference type="EMBL" id="CAJGYO010000013">
    <property type="protein sequence ID" value="CAD6265915.1"/>
    <property type="molecule type" value="Genomic_DNA"/>
</dbReference>
<sequence length="774" mass="84413">MALLGYSQGIVVQLVIRLAQDGASAGHLAARLVNLGGFPSSPDTVAFAEDVYGRIPRKQGAAAGAKGSEYQRQMQEAAALAKKRSEFKLLDDDDGEAGVTPSPRRPVTATAGSVLGRRGRPNRVTKRRVRDWATRWASKLGCEMGFQVTVAGTGDQNKDQSDIISVTLVTVIGSQATSTAAPASPTPPPPRDVPSMLMVAASSRPGALSIRAAKVFVGMSSLQEERSALSNNVSIPAMLVHDAVCCFLVTASRHCEILSPPRTSIFSSAVYPSVQFWGVKMLTKQLQRSIPFPSLSECDQTEWSIGLSVYKDALFLWVSGKCSVTVRGHGLLPQPKPPDQSGWNFPNFELLLALPFFVLQPVPQSTSLLNAVEFAMAFCTGVLSVTFGMQMLVSYGDHVVFDRGKSIESLCRPFHQTDFILSAAVPVKLLWSSPQIRMVFLQDVNVAVQQLTDMQLLQNSLVFSEVIWIQFRRPVAVDTLRSHSVPAGKLFVYDQSTVQMHFVLSWCGWLPRTIMRWAEHGTVTRASVQLSIQYKKNSREKEDACLQLHVVFDVQFSEVDCQNSLVSPERRISLQSKGGFRVDKPSNFTLVQGPQCIDDNGWAVDPTQMGSRWRQQQRLGGKPHFKRRGMSGTGPPVKVRDKAAALSDSGWDGVRQRWRCPESDELLLLELGDGRLSLRRGGPAWRGDGNGFGVPRNKAGGGSSGPRGDAGDGSGGVVSQAARSHHSKARSSSGRQHDEESDASCRRLHRPVVAAPRLKRLQLYSSAQDITLGS</sequence>
<gene>
    <name evidence="2" type="ORF">NCGR_LOCUS49220</name>
</gene>
<comment type="caution">
    <text evidence="2">The sequence shown here is derived from an EMBL/GenBank/DDBJ whole genome shotgun (WGS) entry which is preliminary data.</text>
</comment>
<accession>A0A811R731</accession>
<reference evidence="2" key="1">
    <citation type="submission" date="2020-10" db="EMBL/GenBank/DDBJ databases">
        <authorList>
            <person name="Han B."/>
            <person name="Lu T."/>
            <person name="Zhao Q."/>
            <person name="Huang X."/>
            <person name="Zhao Y."/>
        </authorList>
    </citation>
    <scope>NUCLEOTIDE SEQUENCE</scope>
</reference>
<evidence type="ECO:0000256" key="1">
    <source>
        <dbReference type="SAM" id="MobiDB-lite"/>
    </source>
</evidence>
<organism evidence="2 3">
    <name type="scientific">Miscanthus lutarioriparius</name>
    <dbReference type="NCBI Taxonomy" id="422564"/>
    <lineage>
        <taxon>Eukaryota</taxon>
        <taxon>Viridiplantae</taxon>
        <taxon>Streptophyta</taxon>
        <taxon>Embryophyta</taxon>
        <taxon>Tracheophyta</taxon>
        <taxon>Spermatophyta</taxon>
        <taxon>Magnoliopsida</taxon>
        <taxon>Liliopsida</taxon>
        <taxon>Poales</taxon>
        <taxon>Poaceae</taxon>
        <taxon>PACMAD clade</taxon>
        <taxon>Panicoideae</taxon>
        <taxon>Andropogonodae</taxon>
        <taxon>Andropogoneae</taxon>
        <taxon>Saccharinae</taxon>
        <taxon>Miscanthus</taxon>
    </lineage>
</organism>
<name>A0A811R731_9POAL</name>
<evidence type="ECO:0000313" key="2">
    <source>
        <dbReference type="EMBL" id="CAD6265915.1"/>
    </source>
</evidence>
<proteinExistence type="predicted"/>
<dbReference type="AlphaFoldDB" id="A0A811R731"/>
<evidence type="ECO:0000313" key="3">
    <source>
        <dbReference type="Proteomes" id="UP000604825"/>
    </source>
</evidence>
<protein>
    <submittedName>
        <fullName evidence="2">Uncharacterized protein</fullName>
    </submittedName>
</protein>
<feature type="region of interest" description="Disordered" evidence="1">
    <location>
        <begin position="680"/>
        <end position="751"/>
    </location>
</feature>